<sequence>MRVHEVDERDSSWEDNEPVYRVYLFRGGELPESSWTTWTYDVHDADLLEVAQWAQHEVGDSGLYAVALVRDEHSPADGRSHRGLVWLIGNDANGEPLSPREGAAQERMQSLRGREIRFG</sequence>
<organism evidence="2 3">
    <name type="scientific">Terrabacter tumescens</name>
    <dbReference type="NCBI Taxonomy" id="60443"/>
    <lineage>
        <taxon>Bacteria</taxon>
        <taxon>Bacillati</taxon>
        <taxon>Actinomycetota</taxon>
        <taxon>Actinomycetes</taxon>
        <taxon>Micrococcales</taxon>
        <taxon>Intrasporangiaceae</taxon>
        <taxon>Terrabacter</taxon>
    </lineage>
</organism>
<evidence type="ECO:0000313" key="3">
    <source>
        <dbReference type="Proteomes" id="UP000623461"/>
    </source>
</evidence>
<name>A0ABQ2HR90_9MICO</name>
<evidence type="ECO:0000256" key="1">
    <source>
        <dbReference type="SAM" id="MobiDB-lite"/>
    </source>
</evidence>
<protein>
    <submittedName>
        <fullName evidence="2">Uncharacterized protein</fullName>
    </submittedName>
</protein>
<gene>
    <name evidence="2" type="ORF">GCM10009721_13110</name>
</gene>
<evidence type="ECO:0000313" key="2">
    <source>
        <dbReference type="EMBL" id="GGM89287.1"/>
    </source>
</evidence>
<accession>A0ABQ2HR90</accession>
<reference evidence="3" key="1">
    <citation type="journal article" date="2019" name="Int. J. Syst. Evol. Microbiol.">
        <title>The Global Catalogue of Microorganisms (GCM) 10K type strain sequencing project: providing services to taxonomists for standard genome sequencing and annotation.</title>
        <authorList>
            <consortium name="The Broad Institute Genomics Platform"/>
            <consortium name="The Broad Institute Genome Sequencing Center for Infectious Disease"/>
            <person name="Wu L."/>
            <person name="Ma J."/>
        </authorList>
    </citation>
    <scope>NUCLEOTIDE SEQUENCE [LARGE SCALE GENOMIC DNA]</scope>
    <source>
        <strain evidence="3">JCM 1365</strain>
    </source>
</reference>
<keyword evidence="3" id="KW-1185">Reference proteome</keyword>
<comment type="caution">
    <text evidence="2">The sequence shown here is derived from an EMBL/GenBank/DDBJ whole genome shotgun (WGS) entry which is preliminary data.</text>
</comment>
<feature type="region of interest" description="Disordered" evidence="1">
    <location>
        <begin position="93"/>
        <end position="119"/>
    </location>
</feature>
<dbReference type="EMBL" id="BMNZ01000002">
    <property type="protein sequence ID" value="GGM89287.1"/>
    <property type="molecule type" value="Genomic_DNA"/>
</dbReference>
<proteinExistence type="predicted"/>
<dbReference type="Proteomes" id="UP000623461">
    <property type="component" value="Unassembled WGS sequence"/>
</dbReference>
<dbReference type="RefSeq" id="WP_030201197.1">
    <property type="nucleotide sequence ID" value="NZ_BMNZ01000002.1"/>
</dbReference>